<evidence type="ECO:0000313" key="3">
    <source>
        <dbReference type="Proteomes" id="UP001196870"/>
    </source>
</evidence>
<feature type="domain" description="DUF2134" evidence="1">
    <location>
        <begin position="55"/>
        <end position="148"/>
    </location>
</feature>
<dbReference type="Pfam" id="PF09977">
    <property type="entry name" value="Tad_C"/>
    <property type="match status" value="1"/>
</dbReference>
<protein>
    <recommendedName>
        <fullName evidence="1">DUF2134 domain-containing protein</fullName>
    </recommendedName>
</protein>
<comment type="caution">
    <text evidence="2">The sequence shown here is derived from an EMBL/GenBank/DDBJ whole genome shotgun (WGS) entry which is preliminary data.</text>
</comment>
<name>A0ABS5F6J4_9PROT</name>
<keyword evidence="3" id="KW-1185">Reference proteome</keyword>
<evidence type="ECO:0000259" key="1">
    <source>
        <dbReference type="Pfam" id="PF09977"/>
    </source>
</evidence>
<sequence>MTPRRRRTGLWRERRGAAAIIVALAFMVLAGATALATDASLLQWQRRRLQAAVDAAALSAVRTPAERQAQRATEALTANGFPTASITTQAGIYTADPGLAVSGRFVAGGSSLNAAPAVQVQATTNSPVTLMRLFGGGATTPVAARAIAAHQPMGAFTIGSGLLAVNTGDSTSLNQLLGGLLGTGVSLNAVDYNALLAADVNAFSFLDRLAIATNLTAGNYASLLQSVVGVGTLLGAAANALSPNTAQVAARNVLLTLAANVGDNRTLRLGDLLALGGHASQTIGSLGDDASYTTLGISAFELLQAAAAVGGRNQVVQLGTLLNLPLVAQVTASLTLIEPPAASGPVAADGHVALGPVGVRAHTSQLRLTLDVRLLGVDLTVAASEIHLPIIIEVAAATGTLSGITCGAVPQADTLMRVAVDTGATAIGLGSGSASAPQFANIVTVSIFGLSIGIEGRAQANVGQGAGTLEFTAAQIDAGMAQRVSATDANGRILGNLLGNLELRAGSGTAGLQSVLNTVNLVVIPILRLAISNVLGLLDPVIIGLLNALGITVGYADVRPDAVRCGVVALVR</sequence>
<dbReference type="EMBL" id="JAAGBB010000050">
    <property type="protein sequence ID" value="MBR0668182.1"/>
    <property type="molecule type" value="Genomic_DNA"/>
</dbReference>
<gene>
    <name evidence="2" type="ORF">GXW71_27760</name>
</gene>
<reference evidence="3" key="1">
    <citation type="journal article" date="2021" name="Syst. Appl. Microbiol.">
        <title>Roseomonas hellenica sp. nov., isolated from roots of wild-growing Alkanna tinctoria.</title>
        <authorList>
            <person name="Rat A."/>
            <person name="Naranjo H.D."/>
            <person name="Lebbe L."/>
            <person name="Cnockaert M."/>
            <person name="Krigas N."/>
            <person name="Grigoriadou K."/>
            <person name="Maloupa E."/>
            <person name="Willems A."/>
        </authorList>
    </citation>
    <scope>NUCLEOTIDE SEQUENCE [LARGE SCALE GENOMIC DNA]</scope>
    <source>
        <strain evidence="3">LMG 31523</strain>
    </source>
</reference>
<dbReference type="RefSeq" id="WP_211855960.1">
    <property type="nucleotide sequence ID" value="NZ_JAAGBB010000050.1"/>
</dbReference>
<accession>A0ABS5F6J4</accession>
<organism evidence="2 3">
    <name type="scientific">Plastoroseomonas hellenica</name>
    <dbReference type="NCBI Taxonomy" id="2687306"/>
    <lineage>
        <taxon>Bacteria</taxon>
        <taxon>Pseudomonadati</taxon>
        <taxon>Pseudomonadota</taxon>
        <taxon>Alphaproteobacteria</taxon>
        <taxon>Acetobacterales</taxon>
        <taxon>Acetobacteraceae</taxon>
        <taxon>Plastoroseomonas</taxon>
    </lineage>
</organism>
<evidence type="ECO:0000313" key="2">
    <source>
        <dbReference type="EMBL" id="MBR0668182.1"/>
    </source>
</evidence>
<proteinExistence type="predicted"/>
<dbReference type="Proteomes" id="UP001196870">
    <property type="component" value="Unassembled WGS sequence"/>
</dbReference>
<dbReference type="InterPro" id="IPR018705">
    <property type="entry name" value="DUF2134_membrane"/>
</dbReference>